<keyword evidence="2" id="KW-1185">Reference proteome</keyword>
<evidence type="ECO:0000313" key="1">
    <source>
        <dbReference type="EMBL" id="GME24896.1"/>
    </source>
</evidence>
<name>A0ACB5RWR5_9PEZI</name>
<accession>A0ACB5RWR5</accession>
<protein>
    <submittedName>
        <fullName evidence="1">Uncharacterized protein</fullName>
    </submittedName>
</protein>
<reference evidence="1" key="1">
    <citation type="submission" date="2024-09" db="EMBL/GenBank/DDBJ databases">
        <title>Draft Genome Sequences of Neofusicoccum parvum.</title>
        <authorList>
            <person name="Ashida A."/>
            <person name="Camagna M."/>
            <person name="Tanaka A."/>
            <person name="Takemoto D."/>
        </authorList>
    </citation>
    <scope>NUCLEOTIDE SEQUENCE</scope>
    <source>
        <strain evidence="1">PPO83</strain>
    </source>
</reference>
<organism evidence="1 2">
    <name type="scientific">Neofusicoccum parvum</name>
    <dbReference type="NCBI Taxonomy" id="310453"/>
    <lineage>
        <taxon>Eukaryota</taxon>
        <taxon>Fungi</taxon>
        <taxon>Dikarya</taxon>
        <taxon>Ascomycota</taxon>
        <taxon>Pezizomycotina</taxon>
        <taxon>Dothideomycetes</taxon>
        <taxon>Dothideomycetes incertae sedis</taxon>
        <taxon>Botryosphaeriales</taxon>
        <taxon>Botryosphaeriaceae</taxon>
        <taxon>Neofusicoccum</taxon>
    </lineage>
</organism>
<comment type="caution">
    <text evidence="1">The sequence shown here is derived from an EMBL/GenBank/DDBJ whole genome shotgun (WGS) entry which is preliminary data.</text>
</comment>
<evidence type="ECO:0000313" key="2">
    <source>
        <dbReference type="Proteomes" id="UP001165186"/>
    </source>
</evidence>
<proteinExistence type="predicted"/>
<gene>
    <name evidence="1" type="primary">g3586</name>
    <name evidence="1" type="ORF">NpPPO83_00003586</name>
</gene>
<dbReference type="Proteomes" id="UP001165186">
    <property type="component" value="Unassembled WGS sequence"/>
</dbReference>
<sequence>MPLVELSMRQEKPKKGKKVAAYTPNNNTTDETASSRNRKSSSSHKSGNSLHEAPDAETEALIQAAISDPRNLIKIYWNDRDSDEDEGFYEEGPDPEMYRSEKTVEERGGSEEFDRDEDDEDTPRYNDDGEDNEEGPSDGNGDNNQSGEDNECDDDERVAWIEDVDDDEEVYVLPPRLSLTNSPDDDDDETAKKHSPGKENIRGSTNFPKLDIFDLARFNESIRSAKGSLRVQAAENGGYSDREIMVTEWIFDKWEEDQTGMRNAWKWERDEWESTKKAWKNERKSLKETKQRYIQIIKEQKEGIKRLEEDNGFYRTHLKHIEQMEWFPESKPSLVLGEPTATSPISPNSPIMPLQTPKEAWPDEAIAPPWFPRVAPEGKKTRMRQESGFMELTSPSHPDPFSDVARRCHCCGSDSGTCTCNCRSEAGLSSNADRKKIRELEKKNGKLMKRLVMLEEEDEYRRTLEGARETDEHKESQKLIKAAADLVDKVQVELIARQVEIMSVKGALGMSVDDATIRLSDVSTRLVRDPATDWEAEEQRAMVRRDLLEDYHEFTGLQLLDSDSDSGSGPWGPG</sequence>
<dbReference type="EMBL" id="BSXG01000016">
    <property type="protein sequence ID" value="GME24896.1"/>
    <property type="molecule type" value="Genomic_DNA"/>
</dbReference>